<dbReference type="PANTHER" id="PTHR20854:SF4">
    <property type="entry name" value="INOSITOL-1-MONOPHOSPHATASE-RELATED"/>
    <property type="match status" value="1"/>
</dbReference>
<accession>A0ABT4VU42</accession>
<dbReference type="Pfam" id="PF00459">
    <property type="entry name" value="Inositol_P"/>
    <property type="match status" value="1"/>
</dbReference>
<proteinExistence type="inferred from homology"/>
<reference evidence="5" key="1">
    <citation type="submission" date="2022-11" db="EMBL/GenBank/DDBJ databases">
        <title>Hoeflea poritis sp. nov., isolated from scleractinian coral Porites lutea.</title>
        <authorList>
            <person name="Zhang G."/>
            <person name="Wei Q."/>
            <person name="Cai L."/>
        </authorList>
    </citation>
    <scope>NUCLEOTIDE SEQUENCE</scope>
    <source>
        <strain evidence="5">E7-10</strain>
    </source>
</reference>
<evidence type="ECO:0000313" key="6">
    <source>
        <dbReference type="Proteomes" id="UP001148313"/>
    </source>
</evidence>
<dbReference type="PROSITE" id="PS00629">
    <property type="entry name" value="IMP_1"/>
    <property type="match status" value="1"/>
</dbReference>
<name>A0ABT4VU42_9HYPH</name>
<dbReference type="PRINTS" id="PR00377">
    <property type="entry name" value="IMPHPHTASES"/>
</dbReference>
<dbReference type="Proteomes" id="UP001148313">
    <property type="component" value="Unassembled WGS sequence"/>
</dbReference>
<dbReference type="EMBL" id="JAPJZH010000020">
    <property type="protein sequence ID" value="MDA4848230.1"/>
    <property type="molecule type" value="Genomic_DNA"/>
</dbReference>
<keyword evidence="4" id="KW-0460">Magnesium</keyword>
<evidence type="ECO:0000256" key="1">
    <source>
        <dbReference type="ARBA" id="ARBA00009759"/>
    </source>
</evidence>
<protein>
    <submittedName>
        <fullName evidence="5">Inositol monophosphatase</fullName>
    </submittedName>
</protein>
<evidence type="ECO:0000256" key="2">
    <source>
        <dbReference type="ARBA" id="ARBA00022723"/>
    </source>
</evidence>
<dbReference type="Gene3D" id="3.30.540.10">
    <property type="entry name" value="Fructose-1,6-Bisphosphatase, subunit A, domain 1"/>
    <property type="match status" value="1"/>
</dbReference>
<comment type="caution">
    <text evidence="5">The sequence shown here is derived from an EMBL/GenBank/DDBJ whole genome shotgun (WGS) entry which is preliminary data.</text>
</comment>
<dbReference type="PANTHER" id="PTHR20854">
    <property type="entry name" value="INOSITOL MONOPHOSPHATASE"/>
    <property type="match status" value="1"/>
</dbReference>
<organism evidence="5 6">
    <name type="scientific">Hoeflea poritis</name>
    <dbReference type="NCBI Taxonomy" id="2993659"/>
    <lineage>
        <taxon>Bacteria</taxon>
        <taxon>Pseudomonadati</taxon>
        <taxon>Pseudomonadota</taxon>
        <taxon>Alphaproteobacteria</taxon>
        <taxon>Hyphomicrobiales</taxon>
        <taxon>Rhizobiaceae</taxon>
        <taxon>Hoeflea</taxon>
    </lineage>
</organism>
<comment type="similarity">
    <text evidence="1">Belongs to the inositol monophosphatase superfamily.</text>
</comment>
<dbReference type="SUPFAM" id="SSF56655">
    <property type="entry name" value="Carbohydrate phosphatase"/>
    <property type="match status" value="1"/>
</dbReference>
<sequence>MTFSDSDIPALTALLRRAGEEEIMPRFAGIGGAEIKQKQAPWDVVTEADTAAEVHIAAALSERYPGALIVGEEAVADNPAIMNGLADAELAFVIDPIDGTFNFASGMPAFGTILAVVAGGACIAGMIHYPVSGETTIGVAGAGSRIVGENGAEQVARVSEPVPLDQMVGTVSWGFLDEPLRGRVAGAMSKIGMSFAFRCSAWEYRLAATGRVHFISAQNLMPWDHLAGVLIHAEAGGYTACLDGSPYRPGKTDGGLITTTDPESWALIRREIFGM</sequence>
<evidence type="ECO:0000256" key="3">
    <source>
        <dbReference type="ARBA" id="ARBA00022801"/>
    </source>
</evidence>
<gene>
    <name evidence="5" type="ORF">OOZ53_22930</name>
</gene>
<dbReference type="Gene3D" id="3.40.190.80">
    <property type="match status" value="1"/>
</dbReference>
<keyword evidence="6" id="KW-1185">Reference proteome</keyword>
<evidence type="ECO:0000256" key="4">
    <source>
        <dbReference type="ARBA" id="ARBA00022842"/>
    </source>
</evidence>
<dbReference type="InterPro" id="IPR000760">
    <property type="entry name" value="Inositol_monophosphatase-like"/>
</dbReference>
<dbReference type="RefSeq" id="WP_271092086.1">
    <property type="nucleotide sequence ID" value="NZ_JAPJZH010000020.1"/>
</dbReference>
<dbReference type="InterPro" id="IPR020583">
    <property type="entry name" value="Inositol_monoP_metal-BS"/>
</dbReference>
<keyword evidence="2" id="KW-0479">Metal-binding</keyword>
<keyword evidence="3" id="KW-0378">Hydrolase</keyword>
<evidence type="ECO:0000313" key="5">
    <source>
        <dbReference type="EMBL" id="MDA4848230.1"/>
    </source>
</evidence>